<dbReference type="InterPro" id="IPR052031">
    <property type="entry name" value="Membrane_Transporter-Flippase"/>
</dbReference>
<evidence type="ECO:0000256" key="2">
    <source>
        <dbReference type="ARBA" id="ARBA00022448"/>
    </source>
</evidence>
<evidence type="ECO:0000256" key="1">
    <source>
        <dbReference type="ARBA" id="ARBA00004429"/>
    </source>
</evidence>
<evidence type="ECO:0000256" key="6">
    <source>
        <dbReference type="ARBA" id="ARBA00023136"/>
    </source>
</evidence>
<feature type="transmembrane region" description="Helical" evidence="7">
    <location>
        <begin position="384"/>
        <end position="404"/>
    </location>
</feature>
<keyword evidence="6 7" id="KW-0472">Membrane</keyword>
<dbReference type="PANTHER" id="PTHR43549">
    <property type="entry name" value="MULTIDRUG RESISTANCE PROTEIN YPNP-RELATED"/>
    <property type="match status" value="1"/>
</dbReference>
<organism evidence="8 9">
    <name type="scientific">Modicisalibacter muralis</name>
    <dbReference type="NCBI Taxonomy" id="119000"/>
    <lineage>
        <taxon>Bacteria</taxon>
        <taxon>Pseudomonadati</taxon>
        <taxon>Pseudomonadota</taxon>
        <taxon>Gammaproteobacteria</taxon>
        <taxon>Oceanospirillales</taxon>
        <taxon>Halomonadaceae</taxon>
        <taxon>Modicisalibacter</taxon>
    </lineage>
</organism>
<feature type="transmembrane region" description="Helical" evidence="7">
    <location>
        <begin position="164"/>
        <end position="183"/>
    </location>
</feature>
<proteinExistence type="predicted"/>
<feature type="transmembrane region" description="Helical" evidence="7">
    <location>
        <begin position="251"/>
        <end position="274"/>
    </location>
</feature>
<feature type="transmembrane region" description="Helical" evidence="7">
    <location>
        <begin position="88"/>
        <end position="111"/>
    </location>
</feature>
<dbReference type="GO" id="GO:0015297">
    <property type="term" value="F:antiporter activity"/>
    <property type="evidence" value="ECO:0007669"/>
    <property type="project" value="InterPro"/>
</dbReference>
<keyword evidence="2" id="KW-0813">Transport</keyword>
<feature type="transmembrane region" description="Helical" evidence="7">
    <location>
        <begin position="131"/>
        <end position="152"/>
    </location>
</feature>
<keyword evidence="3" id="KW-1003">Cell membrane</keyword>
<gene>
    <name evidence="8" type="ORF">SAMN05661010_02622</name>
</gene>
<feature type="transmembrane region" description="Helical" evidence="7">
    <location>
        <begin position="410"/>
        <end position="431"/>
    </location>
</feature>
<dbReference type="Pfam" id="PF01554">
    <property type="entry name" value="MatE"/>
    <property type="match status" value="2"/>
</dbReference>
<keyword evidence="4 7" id="KW-0812">Transmembrane</keyword>
<feature type="transmembrane region" description="Helical" evidence="7">
    <location>
        <begin position="189"/>
        <end position="210"/>
    </location>
</feature>
<dbReference type="STRING" id="119000.SAMN05661010_02622"/>
<dbReference type="GO" id="GO:0005886">
    <property type="term" value="C:plasma membrane"/>
    <property type="evidence" value="ECO:0007669"/>
    <property type="project" value="UniProtKB-SubCell"/>
</dbReference>
<evidence type="ECO:0000256" key="3">
    <source>
        <dbReference type="ARBA" id="ARBA00022475"/>
    </source>
</evidence>
<evidence type="ECO:0000256" key="7">
    <source>
        <dbReference type="SAM" id="Phobius"/>
    </source>
</evidence>
<dbReference type="InterPro" id="IPR048279">
    <property type="entry name" value="MdtK-like"/>
</dbReference>
<evidence type="ECO:0000256" key="5">
    <source>
        <dbReference type="ARBA" id="ARBA00022989"/>
    </source>
</evidence>
<name>A0A1G9N4R6_9GAMM</name>
<keyword evidence="5 7" id="KW-1133">Transmembrane helix</keyword>
<dbReference type="Proteomes" id="UP000198654">
    <property type="component" value="Unassembled WGS sequence"/>
</dbReference>
<evidence type="ECO:0000256" key="4">
    <source>
        <dbReference type="ARBA" id="ARBA00022692"/>
    </source>
</evidence>
<dbReference type="PANTHER" id="PTHR43549:SF3">
    <property type="entry name" value="MULTIDRUG RESISTANCE PROTEIN YPNP-RELATED"/>
    <property type="match status" value="1"/>
</dbReference>
<accession>A0A1G9N4R6</accession>
<sequence length="449" mass="47014">MSQSELSLGRQLWRQTWPMALGVLSLLGFQLVDSAFIARLGTAPLAAQSFTFPLSFLIIGVQVGLGIAIAALISRALGAGEGQRARRLGSLVLITGSIAIAMLAGVLWGVQARVFRLLGADTATLALIHDYWGPQLLAAWLGAVLYFSYSLFRAHGDTRLPGKLMVLTSLVNLVLDPLLIFGVGPWPGLGLPGAAWATAIAFASGLLLIARRLRHSGWLARYGLTMEARQSAGTFAGIAGPAMISQLMPPLAAMLATAIVAGLGETVVAAWGLAVRLETVSLMVVLALTMSLPPWLGRCYGGNDWAQIRRLMALATRVVVIWQLGLGLALALSAPWVAAALSGNPEVRDELAVLIRGLLPSYALLGVCMLVVSAANALGWPLRAMLMSCARLFACYLPCLWLGAQEGGVIGVAIGAAVGNCLAGGLALGLYRRSINGMKGGVVDSTENC</sequence>
<dbReference type="PIRSF" id="PIRSF006603">
    <property type="entry name" value="DinF"/>
    <property type="match status" value="1"/>
</dbReference>
<keyword evidence="9" id="KW-1185">Reference proteome</keyword>
<protein>
    <submittedName>
        <fullName evidence="8">Putative efflux protein, MATE family</fullName>
    </submittedName>
</protein>
<feature type="transmembrane region" description="Helical" evidence="7">
    <location>
        <begin position="318"/>
        <end position="339"/>
    </location>
</feature>
<feature type="transmembrane region" description="Helical" evidence="7">
    <location>
        <begin position="50"/>
        <end position="76"/>
    </location>
</feature>
<dbReference type="InterPro" id="IPR002528">
    <property type="entry name" value="MATE_fam"/>
</dbReference>
<dbReference type="AlphaFoldDB" id="A0A1G9N4R6"/>
<evidence type="ECO:0000313" key="9">
    <source>
        <dbReference type="Proteomes" id="UP000198654"/>
    </source>
</evidence>
<feature type="transmembrane region" description="Helical" evidence="7">
    <location>
        <begin position="351"/>
        <end position="372"/>
    </location>
</feature>
<dbReference type="EMBL" id="FNGI01000007">
    <property type="protein sequence ID" value="SDL80835.1"/>
    <property type="molecule type" value="Genomic_DNA"/>
</dbReference>
<reference evidence="8 9" key="1">
    <citation type="submission" date="2016-10" db="EMBL/GenBank/DDBJ databases">
        <authorList>
            <person name="de Groot N.N."/>
        </authorList>
    </citation>
    <scope>NUCLEOTIDE SEQUENCE [LARGE SCALE GENOMIC DNA]</scope>
    <source>
        <strain evidence="8 9">DSM 14789</strain>
    </source>
</reference>
<comment type="subcellular location">
    <subcellularLocation>
        <location evidence="1">Cell inner membrane</location>
        <topology evidence="1">Multi-pass membrane protein</topology>
    </subcellularLocation>
</comment>
<evidence type="ECO:0000313" key="8">
    <source>
        <dbReference type="EMBL" id="SDL80835.1"/>
    </source>
</evidence>
<dbReference type="GO" id="GO:0042910">
    <property type="term" value="F:xenobiotic transmembrane transporter activity"/>
    <property type="evidence" value="ECO:0007669"/>
    <property type="project" value="InterPro"/>
</dbReference>